<reference evidence="1" key="1">
    <citation type="submission" date="2022-11" db="EMBL/GenBank/DDBJ databases">
        <title>Centuries of genome instability and evolution in soft-shell clam transmissible cancer (bioRxiv).</title>
        <authorList>
            <person name="Hart S.F.M."/>
            <person name="Yonemitsu M.A."/>
            <person name="Giersch R.M."/>
            <person name="Beal B.F."/>
            <person name="Arriagada G."/>
            <person name="Davis B.W."/>
            <person name="Ostrander E.A."/>
            <person name="Goff S.P."/>
            <person name="Metzger M.J."/>
        </authorList>
    </citation>
    <scope>NUCLEOTIDE SEQUENCE</scope>
    <source>
        <strain evidence="1">MELC-2E11</strain>
        <tissue evidence="1">Siphon/mantle</tissue>
    </source>
</reference>
<keyword evidence="2" id="KW-1185">Reference proteome</keyword>
<dbReference type="Proteomes" id="UP001164746">
    <property type="component" value="Chromosome 1"/>
</dbReference>
<dbReference type="InterPro" id="IPR036770">
    <property type="entry name" value="Ankyrin_rpt-contain_sf"/>
</dbReference>
<evidence type="ECO:0000313" key="1">
    <source>
        <dbReference type="EMBL" id="WAQ94185.1"/>
    </source>
</evidence>
<accession>A0ABY7DBW1</accession>
<dbReference type="Gene3D" id="1.25.40.20">
    <property type="entry name" value="Ankyrin repeat-containing domain"/>
    <property type="match status" value="1"/>
</dbReference>
<dbReference type="EMBL" id="CP111012">
    <property type="protein sequence ID" value="WAQ94185.1"/>
    <property type="molecule type" value="Genomic_DNA"/>
</dbReference>
<proteinExistence type="predicted"/>
<protein>
    <submittedName>
        <fullName evidence="1">Uncharacterized protein</fullName>
    </submittedName>
</protein>
<name>A0ABY7DBW1_MYAAR</name>
<gene>
    <name evidence="1" type="ORF">MAR_006656</name>
</gene>
<sequence>MSVHECSRSQKENDVQMGEIARSLVKAGCSVNSKSSDWANLTGLMYAAFHNHPEAAMALIDVNSTLLAV</sequence>
<organism evidence="1 2">
    <name type="scientific">Mya arenaria</name>
    <name type="common">Soft-shell clam</name>
    <dbReference type="NCBI Taxonomy" id="6604"/>
    <lineage>
        <taxon>Eukaryota</taxon>
        <taxon>Metazoa</taxon>
        <taxon>Spiralia</taxon>
        <taxon>Lophotrochozoa</taxon>
        <taxon>Mollusca</taxon>
        <taxon>Bivalvia</taxon>
        <taxon>Autobranchia</taxon>
        <taxon>Heteroconchia</taxon>
        <taxon>Euheterodonta</taxon>
        <taxon>Imparidentia</taxon>
        <taxon>Neoheterodontei</taxon>
        <taxon>Myida</taxon>
        <taxon>Myoidea</taxon>
        <taxon>Myidae</taxon>
        <taxon>Mya</taxon>
    </lineage>
</organism>
<dbReference type="SUPFAM" id="SSF48403">
    <property type="entry name" value="Ankyrin repeat"/>
    <property type="match status" value="1"/>
</dbReference>
<evidence type="ECO:0000313" key="2">
    <source>
        <dbReference type="Proteomes" id="UP001164746"/>
    </source>
</evidence>